<dbReference type="InterPro" id="IPR036971">
    <property type="entry name" value="PDEase_catalytic_dom_sf"/>
</dbReference>
<evidence type="ECO:0000256" key="3">
    <source>
        <dbReference type="RuleBase" id="RU363067"/>
    </source>
</evidence>
<organism evidence="6 7">
    <name type="scientific">Aureococcus anophagefferens</name>
    <name type="common">Harmful bloom alga</name>
    <dbReference type="NCBI Taxonomy" id="44056"/>
    <lineage>
        <taxon>Eukaryota</taxon>
        <taxon>Sar</taxon>
        <taxon>Stramenopiles</taxon>
        <taxon>Ochrophyta</taxon>
        <taxon>Pelagophyceae</taxon>
        <taxon>Pelagomonadales</taxon>
        <taxon>Pelagomonadaceae</taxon>
        <taxon>Aureococcus</taxon>
    </lineage>
</organism>
<dbReference type="PRINTS" id="PR00387">
    <property type="entry name" value="PDIESTERASE1"/>
</dbReference>
<dbReference type="Gene3D" id="1.10.1300.10">
    <property type="entry name" value="3'5'-cyclic nucleotide phosphodiesterase, catalytic domain"/>
    <property type="match status" value="1"/>
</dbReference>
<dbReference type="SUPFAM" id="SSF109604">
    <property type="entry name" value="HD-domain/PDEase-like"/>
    <property type="match status" value="1"/>
</dbReference>
<dbReference type="Pfam" id="PF00233">
    <property type="entry name" value="PDEase_I"/>
    <property type="match status" value="1"/>
</dbReference>
<comment type="cofactor">
    <cofactor evidence="3">
        <name>a divalent metal cation</name>
        <dbReference type="ChEBI" id="CHEBI:60240"/>
    </cofactor>
    <text evidence="3">Binds 2 divalent metal cations per subunit. Site 1 may preferentially bind zinc ions, while site 2 has a preference for magnesium and/or manganese ions.</text>
</comment>
<protein>
    <recommendedName>
        <fullName evidence="3">Phosphodiesterase</fullName>
        <ecNumber evidence="3">3.1.4.-</ecNumber>
    </recommendedName>
</protein>
<dbReference type="PANTHER" id="PTHR11347">
    <property type="entry name" value="CYCLIC NUCLEOTIDE PHOSPHODIESTERASE"/>
    <property type="match status" value="1"/>
</dbReference>
<keyword evidence="1 3" id="KW-0479">Metal-binding</keyword>
<feature type="region of interest" description="Disordered" evidence="4">
    <location>
        <begin position="500"/>
        <end position="560"/>
    </location>
</feature>
<dbReference type="InterPro" id="IPR023088">
    <property type="entry name" value="PDEase"/>
</dbReference>
<name>A0ABR1FWB4_AURAN</name>
<keyword evidence="7" id="KW-1185">Reference proteome</keyword>
<evidence type="ECO:0000256" key="2">
    <source>
        <dbReference type="ARBA" id="ARBA00022801"/>
    </source>
</evidence>
<dbReference type="CDD" id="cd00077">
    <property type="entry name" value="HDc"/>
    <property type="match status" value="1"/>
</dbReference>
<dbReference type="PROSITE" id="PS51845">
    <property type="entry name" value="PDEASE_I_2"/>
    <property type="match status" value="1"/>
</dbReference>
<dbReference type="PROSITE" id="PS00126">
    <property type="entry name" value="PDEASE_I_1"/>
    <property type="match status" value="1"/>
</dbReference>
<evidence type="ECO:0000256" key="4">
    <source>
        <dbReference type="SAM" id="MobiDB-lite"/>
    </source>
</evidence>
<evidence type="ECO:0000313" key="6">
    <source>
        <dbReference type="EMBL" id="KAK7239945.1"/>
    </source>
</evidence>
<comment type="similarity">
    <text evidence="3">Belongs to the cyclic nucleotide phosphodiesterase family.</text>
</comment>
<proteinExistence type="inferred from homology"/>
<accession>A0ABR1FWB4</accession>
<dbReference type="SMART" id="SM00471">
    <property type="entry name" value="HDc"/>
    <property type="match status" value="1"/>
</dbReference>
<dbReference type="InterPro" id="IPR003607">
    <property type="entry name" value="HD/PDEase_dom"/>
</dbReference>
<feature type="domain" description="PDEase" evidence="5">
    <location>
        <begin position="166"/>
        <end position="505"/>
    </location>
</feature>
<feature type="compositionally biased region" description="Basic and acidic residues" evidence="4">
    <location>
        <begin position="500"/>
        <end position="516"/>
    </location>
</feature>
<dbReference type="InterPro" id="IPR002073">
    <property type="entry name" value="PDEase_catalytic_dom"/>
</dbReference>
<dbReference type="EC" id="3.1.4.-" evidence="3"/>
<dbReference type="EMBL" id="JBBJCI010000219">
    <property type="protein sequence ID" value="KAK7239945.1"/>
    <property type="molecule type" value="Genomic_DNA"/>
</dbReference>
<keyword evidence="2 3" id="KW-0378">Hydrolase</keyword>
<reference evidence="6 7" key="1">
    <citation type="submission" date="2024-03" db="EMBL/GenBank/DDBJ databases">
        <title>Aureococcus anophagefferens CCMP1851 and Kratosvirus quantuckense: Draft genome of a second virus-susceptible host strain in the model system.</title>
        <authorList>
            <person name="Chase E."/>
            <person name="Truchon A.R."/>
            <person name="Schepens W."/>
            <person name="Wilhelm S.W."/>
        </authorList>
    </citation>
    <scope>NUCLEOTIDE SEQUENCE [LARGE SCALE GENOMIC DNA]</scope>
    <source>
        <strain evidence="6 7">CCMP1851</strain>
    </source>
</reference>
<comment type="caution">
    <text evidence="6">The sequence shown here is derived from an EMBL/GenBank/DDBJ whole genome shotgun (WGS) entry which is preliminary data.</text>
</comment>
<evidence type="ECO:0000259" key="5">
    <source>
        <dbReference type="PROSITE" id="PS51845"/>
    </source>
</evidence>
<evidence type="ECO:0000313" key="7">
    <source>
        <dbReference type="Proteomes" id="UP001363151"/>
    </source>
</evidence>
<feature type="compositionally biased region" description="Pro residues" evidence="4">
    <location>
        <begin position="535"/>
        <end position="550"/>
    </location>
</feature>
<gene>
    <name evidence="6" type="ORF">SO694_00118054</name>
</gene>
<dbReference type="Proteomes" id="UP001363151">
    <property type="component" value="Unassembled WGS sequence"/>
</dbReference>
<evidence type="ECO:0000256" key="1">
    <source>
        <dbReference type="ARBA" id="ARBA00022723"/>
    </source>
</evidence>
<dbReference type="InterPro" id="IPR023174">
    <property type="entry name" value="PDEase_CS"/>
</dbReference>
<sequence length="560" mass="61687">MWSISLCGADDGVDESVDCFESDDVEDDTPRSHMAELALRARVNRRLRSATPGARATLTLSPGEVHVLRLLTEPSGDHVARADVKATDKSSEDFFDRLRNQVSADSDTRTAESVMSAFGATPKSRRDDVRAALRAPRGGKRAGRARFQGAIKKVIQTNRFRSALGPPDRLPKDLGEAQRTQIRAAFARVDGWDFDLWAVSDAVAGDGKLAARVVAEEIILERRRVAATRSPDFCALLRAFFASVLDRYERVPYGARKRVPYHGALHGADVLQSAHALLIQNEAFDGSLNEDTILVVLVAALAHDVGHPGLTNAFLVETQHELAVRYNDHSPLENMHSRVALDLARPWLATLDADARKRARSTWIELVLATDMKEHAAAIFQVEHALSKDPAYDARAVANHTTCLKLLIHAADLSNPTKAWATYDRWTAKIMEEFYAQADREAELDLPRTVPPRGQCEMDKFQLGFIGFIRPLFVAASKIRHLDMRPQVEGLDAVARVWQDKAKAADEPQPADEARPPPEPTCDPPGYRREGAPPAGKPEPAAPPPAPEPEPGAVVRERDD</sequence>